<protein>
    <submittedName>
        <fullName evidence="1">Uncharacterized protein</fullName>
    </submittedName>
</protein>
<evidence type="ECO:0000313" key="1">
    <source>
        <dbReference type="EMBL" id="KAF9525934.1"/>
    </source>
</evidence>
<proteinExistence type="predicted"/>
<name>A0A9P6JMR7_9AGAR</name>
<accession>A0A9P6JMR7</accession>
<comment type="caution">
    <text evidence="1">The sequence shown here is derived from an EMBL/GenBank/DDBJ whole genome shotgun (WGS) entry which is preliminary data.</text>
</comment>
<evidence type="ECO:0000313" key="2">
    <source>
        <dbReference type="Proteomes" id="UP000807306"/>
    </source>
</evidence>
<keyword evidence="2" id="KW-1185">Reference proteome</keyword>
<gene>
    <name evidence="1" type="ORF">CPB83DRAFT_507555</name>
</gene>
<reference evidence="1" key="1">
    <citation type="submission" date="2020-11" db="EMBL/GenBank/DDBJ databases">
        <authorList>
            <consortium name="DOE Joint Genome Institute"/>
            <person name="Ahrendt S."/>
            <person name="Riley R."/>
            <person name="Andreopoulos W."/>
            <person name="Labutti K."/>
            <person name="Pangilinan J."/>
            <person name="Ruiz-Duenas F.J."/>
            <person name="Barrasa J.M."/>
            <person name="Sanchez-Garcia M."/>
            <person name="Camarero S."/>
            <person name="Miyauchi S."/>
            <person name="Serrano A."/>
            <person name="Linde D."/>
            <person name="Babiker R."/>
            <person name="Drula E."/>
            <person name="Ayuso-Fernandez I."/>
            <person name="Pacheco R."/>
            <person name="Padilla G."/>
            <person name="Ferreira P."/>
            <person name="Barriuso J."/>
            <person name="Kellner H."/>
            <person name="Castanera R."/>
            <person name="Alfaro M."/>
            <person name="Ramirez L."/>
            <person name="Pisabarro A.G."/>
            <person name="Kuo A."/>
            <person name="Tritt A."/>
            <person name="Lipzen A."/>
            <person name="He G."/>
            <person name="Yan M."/>
            <person name="Ng V."/>
            <person name="Cullen D."/>
            <person name="Martin F."/>
            <person name="Rosso M.-N."/>
            <person name="Henrissat B."/>
            <person name="Hibbett D."/>
            <person name="Martinez A.T."/>
            <person name="Grigoriev I.V."/>
        </authorList>
    </citation>
    <scope>NUCLEOTIDE SEQUENCE</scope>
    <source>
        <strain evidence="1">CBS 506.95</strain>
    </source>
</reference>
<organism evidence="1 2">
    <name type="scientific">Crepidotus variabilis</name>
    <dbReference type="NCBI Taxonomy" id="179855"/>
    <lineage>
        <taxon>Eukaryota</taxon>
        <taxon>Fungi</taxon>
        <taxon>Dikarya</taxon>
        <taxon>Basidiomycota</taxon>
        <taxon>Agaricomycotina</taxon>
        <taxon>Agaricomycetes</taxon>
        <taxon>Agaricomycetidae</taxon>
        <taxon>Agaricales</taxon>
        <taxon>Agaricineae</taxon>
        <taxon>Crepidotaceae</taxon>
        <taxon>Crepidotus</taxon>
    </lineage>
</organism>
<dbReference type="Proteomes" id="UP000807306">
    <property type="component" value="Unassembled WGS sequence"/>
</dbReference>
<dbReference type="AlphaFoldDB" id="A0A9P6JMR7"/>
<dbReference type="EMBL" id="MU157877">
    <property type="protein sequence ID" value="KAF9525934.1"/>
    <property type="molecule type" value="Genomic_DNA"/>
</dbReference>
<sequence>MRTQWRLSNASGLKCGLFWIQYLLLYVSHVTLRCKTVEHLYIVLVRHSTTVALFESYFLERNPTVAIHNSHILPQLHSHFWR</sequence>